<evidence type="ECO:0000259" key="2">
    <source>
        <dbReference type="Pfam" id="PF01979"/>
    </source>
</evidence>
<feature type="domain" description="Amidohydrolase-related" evidence="2">
    <location>
        <begin position="56"/>
        <end position="413"/>
    </location>
</feature>
<comment type="caution">
    <text evidence="3">The sequence shown here is derived from an EMBL/GenBank/DDBJ whole genome shotgun (WGS) entry which is preliminary data.</text>
</comment>
<accession>A0A644WRL7</accession>
<dbReference type="SUPFAM" id="SSF51556">
    <property type="entry name" value="Metallo-dependent hydrolases"/>
    <property type="match status" value="1"/>
</dbReference>
<name>A0A644WRL7_9ZZZZ</name>
<dbReference type="InterPro" id="IPR032466">
    <property type="entry name" value="Metal_Hydrolase"/>
</dbReference>
<dbReference type="EMBL" id="VSSQ01001217">
    <property type="protein sequence ID" value="MPM06307.1"/>
    <property type="molecule type" value="Genomic_DNA"/>
</dbReference>
<dbReference type="InterPro" id="IPR011059">
    <property type="entry name" value="Metal-dep_hydrolase_composite"/>
</dbReference>
<sequence>MILVGNGIVITQDNNNPIINNGAIVIKDNIIVEVGDYNALKSKYNNYEFVDAKGKVIMPGIINNHHHIYSAFARGMDNKEAPSNNFVEILERLWWKMDKKLTLEDTKYSAYTTYIDCIKNGVTTVFDHHASPYSITDSLFTIGDVAKELGMRTTLCYEVSDRDGVDITNEGIYENVNFIKYANKDDSDMIKGLFGLHASFTLSNKTLEKCAKEMEGLNTGYHVHAAEGIADLHDTLKVSGKRVIERLNDYNILGDKTLAVHCIHINDNEMGLLKSTNTNVINNPESNMGNAVGCSPVLEMLNKGVTVGMGTDGYTSDMFESMKVFPIIQRHNRCHPGVAFNETFKLLFENNKIIADKYFNREVGVLKEGAYADIIVLDYNPITPMNANNLHGHMLFGFTGRSVITTIINGKIIMKDREMLNIDEEKIFRKSRELAQKLWEKM</sequence>
<reference evidence="3" key="1">
    <citation type="submission" date="2019-08" db="EMBL/GenBank/DDBJ databases">
        <authorList>
            <person name="Kucharzyk K."/>
            <person name="Murdoch R.W."/>
            <person name="Higgins S."/>
            <person name="Loffler F."/>
        </authorList>
    </citation>
    <scope>NUCLEOTIDE SEQUENCE</scope>
</reference>
<keyword evidence="1 3" id="KW-0378">Hydrolase</keyword>
<dbReference type="PANTHER" id="PTHR43794:SF11">
    <property type="entry name" value="AMIDOHYDROLASE-RELATED DOMAIN-CONTAINING PROTEIN"/>
    <property type="match status" value="1"/>
</dbReference>
<dbReference type="InterPro" id="IPR017700">
    <property type="entry name" value="Aminohydrolase_SsnA"/>
</dbReference>
<proteinExistence type="predicted"/>
<dbReference type="SUPFAM" id="SSF51338">
    <property type="entry name" value="Composite domain of metallo-dependent hydrolases"/>
    <property type="match status" value="1"/>
</dbReference>
<organism evidence="3">
    <name type="scientific">bioreactor metagenome</name>
    <dbReference type="NCBI Taxonomy" id="1076179"/>
    <lineage>
        <taxon>unclassified sequences</taxon>
        <taxon>metagenomes</taxon>
        <taxon>ecological metagenomes</taxon>
    </lineage>
</organism>
<dbReference type="Gene3D" id="2.30.40.10">
    <property type="entry name" value="Urease, subunit C, domain 1"/>
    <property type="match status" value="1"/>
</dbReference>
<dbReference type="InterPro" id="IPR006680">
    <property type="entry name" value="Amidohydro-rel"/>
</dbReference>
<protein>
    <submittedName>
        <fullName evidence="3">Putative aminohydrolase SsnA</fullName>
        <ecNumber evidence="3">3.-.-.-</ecNumber>
    </submittedName>
</protein>
<dbReference type="Pfam" id="PF01979">
    <property type="entry name" value="Amidohydro_1"/>
    <property type="match status" value="1"/>
</dbReference>
<evidence type="ECO:0000313" key="3">
    <source>
        <dbReference type="EMBL" id="MPM06307.1"/>
    </source>
</evidence>
<dbReference type="EC" id="3.-.-.-" evidence="3"/>
<dbReference type="NCBIfam" id="TIGR03314">
    <property type="entry name" value="Se_ssnA"/>
    <property type="match status" value="1"/>
</dbReference>
<evidence type="ECO:0000256" key="1">
    <source>
        <dbReference type="ARBA" id="ARBA00022801"/>
    </source>
</evidence>
<gene>
    <name evidence="3" type="primary">ssnA_5</name>
    <name evidence="3" type="ORF">SDC9_52606</name>
</gene>
<dbReference type="CDD" id="cd01298">
    <property type="entry name" value="ATZ_TRZ_like"/>
    <property type="match status" value="1"/>
</dbReference>
<dbReference type="InterPro" id="IPR050287">
    <property type="entry name" value="MTA/SAH_deaminase"/>
</dbReference>
<dbReference type="NCBIfam" id="NF005540">
    <property type="entry name" value="PRK07203.1"/>
    <property type="match status" value="1"/>
</dbReference>
<dbReference type="Gene3D" id="3.20.20.140">
    <property type="entry name" value="Metal-dependent hydrolases"/>
    <property type="match status" value="1"/>
</dbReference>
<dbReference type="GO" id="GO:0016810">
    <property type="term" value="F:hydrolase activity, acting on carbon-nitrogen (but not peptide) bonds"/>
    <property type="evidence" value="ECO:0007669"/>
    <property type="project" value="InterPro"/>
</dbReference>
<dbReference type="PANTHER" id="PTHR43794">
    <property type="entry name" value="AMINOHYDROLASE SSNA-RELATED"/>
    <property type="match status" value="1"/>
</dbReference>
<dbReference type="AlphaFoldDB" id="A0A644WRL7"/>